<dbReference type="EMBL" id="MH160387">
    <property type="protein sequence ID" value="AWO71781.1"/>
    <property type="molecule type" value="Genomic_DNA"/>
</dbReference>
<organismHost>
    <name type="scientific">Homo sapiens</name>
    <name type="common">Human</name>
    <dbReference type="NCBI Taxonomy" id="9606"/>
</organismHost>
<name>A0A2U9A5T0_HHV1</name>
<dbReference type="EMBL" id="MG999845">
    <property type="protein sequence ID" value="AWW08511.1"/>
    <property type="molecule type" value="Genomic_DNA"/>
</dbReference>
<proteinExistence type="predicted"/>
<evidence type="ECO:0000313" key="4">
    <source>
        <dbReference type="EMBL" id="AWW08511.1"/>
    </source>
</evidence>
<evidence type="ECO:0000256" key="1">
    <source>
        <dbReference type="SAM" id="MobiDB-lite"/>
    </source>
</evidence>
<feature type="region of interest" description="Disordered" evidence="1">
    <location>
        <begin position="1"/>
        <end position="22"/>
    </location>
</feature>
<organism evidence="2">
    <name type="scientific">Human herpesvirus 1</name>
    <name type="common">HHV-1</name>
    <name type="synonym">Human herpes simplex virus 1</name>
    <dbReference type="NCBI Taxonomy" id="10298"/>
    <lineage>
        <taxon>Viruses</taxon>
        <taxon>Duplodnaviria</taxon>
        <taxon>Heunggongvirae</taxon>
        <taxon>Peploviricota</taxon>
        <taxon>Herviviricetes</taxon>
        <taxon>Herpesvirales</taxon>
        <taxon>Orthoherpesviridae</taxon>
        <taxon>Alphaherpesvirinae</taxon>
        <taxon>Simplexvirus</taxon>
        <taxon>Simplexvirus humanalpha1</taxon>
    </lineage>
</organism>
<sequence length="106" mass="11702">MAARGPKQPDRRSPSQKLRQARRASLIKYAPSSLGHTLLEEAMSGGKVGPHRRMQGAAPIRVELGHRNYKERPLTDYCPLVSVLLSGSPYTERQARVSRTVAPTTP</sequence>
<evidence type="ECO:0000313" key="3">
    <source>
        <dbReference type="EMBL" id="AWO71781.1"/>
    </source>
</evidence>
<evidence type="ECO:0000313" key="2">
    <source>
        <dbReference type="EMBL" id="AWO69843.1"/>
    </source>
</evidence>
<protein>
    <submittedName>
        <fullName evidence="2">Uncharacterized protein</fullName>
    </submittedName>
</protein>
<dbReference type="EMBL" id="MH160366">
    <property type="protein sequence ID" value="AWO69843.1"/>
    <property type="molecule type" value="Genomic_DNA"/>
</dbReference>
<accession>A0A2U9A5T0</accession>
<reference evidence="4" key="2">
    <citation type="journal article" date="2018" name="MSphere">
        <title>Ultrasensitive Capture of Human Herpes Simplex Virus Genomes Directly from Clinical Samples Reveals Extraordinarily Limited Evolution in Cell Culture.</title>
        <authorList>
            <person name="Greninger A.L."/>
            <person name="Roychoudhury P."/>
            <person name="Xie H."/>
            <person name="Casto A."/>
            <person name="Cent A."/>
            <person name="Pepper G."/>
            <person name="Koelle D.M."/>
            <person name="Huang M.L."/>
            <person name="Wald A."/>
            <person name="Johnston C."/>
            <person name="Jerome K.R."/>
        </authorList>
    </citation>
    <scope>NUCLEOTIDE SEQUENCE</scope>
    <source>
        <strain evidence="4">2009-25575</strain>
    </source>
</reference>
<reference evidence="2" key="1">
    <citation type="journal article" date="2018" name="J. ISSAAS">
        <title>Ultrasensitive capture of human herpes simplex virus genomes directly from clinical samples reveals extraordinarily limited evolution in cell culture.</title>
        <authorList>
            <person name="Greninger A.L."/>
            <person name="Roychoudhury P."/>
            <person name="Xie H."/>
            <person name="Casto A."/>
            <person name="Cent A."/>
            <person name="Pepper G."/>
            <person name="Koelle D.M."/>
            <person name="Huang M.-L."/>
            <person name="Wald A."/>
            <person name="Johnston C."/>
            <person name="Jerome K.R."/>
        </authorList>
    </citation>
    <scope>NUCLEOTIDE SEQUENCE</scope>
    <source>
        <strain evidence="3">HSV1-CULTURE-I7</strain>
        <strain evidence="2">HSV1-ORIGINAL-I7</strain>
    </source>
</reference>